<organism evidence="1 2">
    <name type="scientific">Planktotalea frisia</name>
    <dbReference type="NCBI Taxonomy" id="696762"/>
    <lineage>
        <taxon>Bacteria</taxon>
        <taxon>Pseudomonadati</taxon>
        <taxon>Pseudomonadota</taxon>
        <taxon>Alphaproteobacteria</taxon>
        <taxon>Rhodobacterales</taxon>
        <taxon>Paracoccaceae</taxon>
        <taxon>Planktotalea</taxon>
    </lineage>
</organism>
<name>A0A1L9NSL0_9RHOB</name>
<evidence type="ECO:0000313" key="1">
    <source>
        <dbReference type="EMBL" id="OJI92173.1"/>
    </source>
</evidence>
<dbReference type="Proteomes" id="UP000184514">
    <property type="component" value="Unassembled WGS sequence"/>
</dbReference>
<sequence length="119" mass="13234">MFVCAGGSRRGYPARLSILHVNSVRLDEANESRHYRRQLSVNDQLAFQEAKGIAGKTPVRFVFKPHVPTSEQQEGILHSVLMLKCNTTCSDWDFEAFAGVCNVQSRIHAVTVGSMKEGL</sequence>
<keyword evidence="2" id="KW-1185">Reference proteome</keyword>
<reference evidence="1 2" key="1">
    <citation type="submission" date="2016-10" db="EMBL/GenBank/DDBJ databases">
        <title>Genome sequence of Planktotalea frisia SH6-1.</title>
        <authorList>
            <person name="Poehlein A."/>
            <person name="Bakenhus I."/>
            <person name="Voget S."/>
            <person name="Brinkhoff T."/>
            <person name="Simon M."/>
        </authorList>
    </citation>
    <scope>NUCLEOTIDE SEQUENCE [LARGE SCALE GENOMIC DNA]</scope>
    <source>
        <strain evidence="1 2">SH6-1</strain>
    </source>
</reference>
<accession>A0A1L9NSL0</accession>
<protein>
    <submittedName>
        <fullName evidence="1">Uncharacterized protein</fullName>
    </submittedName>
</protein>
<evidence type="ECO:0000313" key="2">
    <source>
        <dbReference type="Proteomes" id="UP000184514"/>
    </source>
</evidence>
<proteinExistence type="predicted"/>
<gene>
    <name evidence="1" type="ORF">PFRI_36020</name>
</gene>
<dbReference type="AlphaFoldDB" id="A0A1L9NSL0"/>
<dbReference type="EMBL" id="MLCB01000197">
    <property type="protein sequence ID" value="OJI92173.1"/>
    <property type="molecule type" value="Genomic_DNA"/>
</dbReference>
<comment type="caution">
    <text evidence="1">The sequence shown here is derived from an EMBL/GenBank/DDBJ whole genome shotgun (WGS) entry which is preliminary data.</text>
</comment>